<keyword evidence="6" id="KW-1133">Transmembrane helix</keyword>
<dbReference type="GO" id="GO:0016266">
    <property type="term" value="P:protein O-linked glycosylation via N-acetyl-galactosamine"/>
    <property type="evidence" value="ECO:0007669"/>
    <property type="project" value="TreeGrafter"/>
</dbReference>
<evidence type="ECO:0000256" key="3">
    <source>
        <dbReference type="ARBA" id="ARBA00022676"/>
    </source>
</evidence>
<dbReference type="AlphaFoldDB" id="A0A1S4EBB8"/>
<dbReference type="RefSeq" id="XP_017299433.1">
    <property type="nucleotide sequence ID" value="XM_017443944.2"/>
</dbReference>
<keyword evidence="5" id="KW-0735">Signal-anchor</keyword>
<name>A0A1S4EBB8_DIACI</name>
<sequence>MMSIRNLFIVIIICTGILVVFYLKDLTNFNIKPELLVHSPTTLRPNVSRSSWLLPSVHKELTSSLTPEMTRSEIVVALVVCGDRLQETLNLVKSALIFQLKNPLRIIILAEDNLIQSLEEKLGDWQVLRNHTFKFEIH</sequence>
<reference evidence="8" key="1">
    <citation type="submission" date="2025-08" db="UniProtKB">
        <authorList>
            <consortium name="RefSeq"/>
        </authorList>
    </citation>
    <scope>IDENTIFICATION</scope>
</reference>
<protein>
    <submittedName>
        <fullName evidence="8">Glucoside xylosyltransferase 2</fullName>
    </submittedName>
</protein>
<evidence type="ECO:0000256" key="2">
    <source>
        <dbReference type="ARBA" id="ARBA00006351"/>
    </source>
</evidence>
<dbReference type="KEGG" id="dci:108252360"/>
<feature type="transmembrane region" description="Helical" evidence="6">
    <location>
        <begin position="6"/>
        <end position="23"/>
    </location>
</feature>
<evidence type="ECO:0000313" key="7">
    <source>
        <dbReference type="Proteomes" id="UP000079169"/>
    </source>
</evidence>
<dbReference type="CTD" id="43008"/>
<dbReference type="InterPro" id="IPR051993">
    <property type="entry name" value="Glycosyltransferase_8"/>
</dbReference>
<keyword evidence="7" id="KW-1185">Reference proteome</keyword>
<dbReference type="PANTHER" id="PTHR46012:SF2">
    <property type="entry name" value="IP22168P"/>
    <property type="match status" value="1"/>
</dbReference>
<evidence type="ECO:0000313" key="8">
    <source>
        <dbReference type="RefSeq" id="XP_017299433.1"/>
    </source>
</evidence>
<evidence type="ECO:0000256" key="6">
    <source>
        <dbReference type="SAM" id="Phobius"/>
    </source>
</evidence>
<proteinExistence type="inferred from homology"/>
<keyword evidence="3" id="KW-0328">Glycosyltransferase</keyword>
<dbReference type="GO" id="GO:0016020">
    <property type="term" value="C:membrane"/>
    <property type="evidence" value="ECO:0007669"/>
    <property type="project" value="UniProtKB-SubCell"/>
</dbReference>
<dbReference type="GO" id="GO:0035252">
    <property type="term" value="F:UDP-xylosyltransferase activity"/>
    <property type="evidence" value="ECO:0007669"/>
    <property type="project" value="TreeGrafter"/>
</dbReference>
<comment type="subcellular location">
    <subcellularLocation>
        <location evidence="1">Membrane</location>
        <topology evidence="1">Single-pass type II membrane protein</topology>
    </subcellularLocation>
</comment>
<dbReference type="STRING" id="121845.A0A1S4EBB8"/>
<dbReference type="Proteomes" id="UP000079169">
    <property type="component" value="Unplaced"/>
</dbReference>
<evidence type="ECO:0000256" key="1">
    <source>
        <dbReference type="ARBA" id="ARBA00004606"/>
    </source>
</evidence>
<keyword evidence="6" id="KW-0472">Membrane</keyword>
<keyword evidence="6" id="KW-0812">Transmembrane</keyword>
<dbReference type="GeneID" id="108252360"/>
<gene>
    <name evidence="8" type="primary">LOC108252360</name>
</gene>
<evidence type="ECO:0000256" key="5">
    <source>
        <dbReference type="ARBA" id="ARBA00022968"/>
    </source>
</evidence>
<accession>A0A1S4EBB8</accession>
<organism evidence="7 8">
    <name type="scientific">Diaphorina citri</name>
    <name type="common">Asian citrus psyllid</name>
    <dbReference type="NCBI Taxonomy" id="121845"/>
    <lineage>
        <taxon>Eukaryota</taxon>
        <taxon>Metazoa</taxon>
        <taxon>Ecdysozoa</taxon>
        <taxon>Arthropoda</taxon>
        <taxon>Hexapoda</taxon>
        <taxon>Insecta</taxon>
        <taxon>Pterygota</taxon>
        <taxon>Neoptera</taxon>
        <taxon>Paraneoptera</taxon>
        <taxon>Hemiptera</taxon>
        <taxon>Sternorrhyncha</taxon>
        <taxon>Psylloidea</taxon>
        <taxon>Psyllidae</taxon>
        <taxon>Diaphorininae</taxon>
        <taxon>Diaphorina</taxon>
    </lineage>
</organism>
<dbReference type="PaxDb" id="121845-A0A1S4EBB8"/>
<keyword evidence="4" id="KW-0808">Transferase</keyword>
<comment type="similarity">
    <text evidence="2">Belongs to the glycosyltransferase 8 family.</text>
</comment>
<evidence type="ECO:0000256" key="4">
    <source>
        <dbReference type="ARBA" id="ARBA00022679"/>
    </source>
</evidence>
<dbReference type="PANTHER" id="PTHR46012">
    <property type="entry name" value="IP22168P"/>
    <property type="match status" value="1"/>
</dbReference>